<dbReference type="PANTHER" id="PTHR31301:SF21">
    <property type="entry name" value="LOB DOMAIN-CONTAINING PROTEIN 27-RELATED"/>
    <property type="match status" value="1"/>
</dbReference>
<dbReference type="InterPro" id="IPR004883">
    <property type="entry name" value="LOB"/>
</dbReference>
<feature type="domain" description="LOB" evidence="3">
    <location>
        <begin position="9"/>
        <end position="110"/>
    </location>
</feature>
<feature type="coiled-coil region" evidence="2">
    <location>
        <begin position="89"/>
        <end position="116"/>
    </location>
</feature>
<dbReference type="GeneID" id="115741565"/>
<dbReference type="PANTHER" id="PTHR31301">
    <property type="entry name" value="LOB DOMAIN-CONTAINING PROTEIN 4-RELATED"/>
    <property type="match status" value="1"/>
</dbReference>
<accession>A0A8B8P9N6</accession>
<reference evidence="5" key="1">
    <citation type="submission" date="2025-08" db="UniProtKB">
        <authorList>
            <consortium name="RefSeq"/>
        </authorList>
    </citation>
    <scope>IDENTIFICATION</scope>
    <source>
        <tissue evidence="5">Leaf</tissue>
    </source>
</reference>
<proteinExistence type="inferred from homology"/>
<dbReference type="Proteomes" id="UP000827889">
    <property type="component" value="Chromosome 6"/>
</dbReference>
<gene>
    <name evidence="5" type="primary">LOC115741565</name>
</gene>
<keyword evidence="4" id="KW-1185">Reference proteome</keyword>
<evidence type="ECO:0000313" key="4">
    <source>
        <dbReference type="Proteomes" id="UP000827889"/>
    </source>
</evidence>
<dbReference type="AlphaFoldDB" id="A0A8B8P9N6"/>
<comment type="similarity">
    <text evidence="1">Belongs to the LOB domain-containing protein family.</text>
</comment>
<dbReference type="Pfam" id="PF03195">
    <property type="entry name" value="LOB"/>
    <property type="match status" value="1"/>
</dbReference>
<name>A0A8B8P9N6_9MYRT</name>
<evidence type="ECO:0000259" key="3">
    <source>
        <dbReference type="PROSITE" id="PS50891"/>
    </source>
</evidence>
<dbReference type="OrthoDB" id="1893065at2759"/>
<keyword evidence="2" id="KW-0175">Coiled coil</keyword>
<evidence type="ECO:0000256" key="1">
    <source>
        <dbReference type="ARBA" id="ARBA00005474"/>
    </source>
</evidence>
<dbReference type="RefSeq" id="XP_030531397.1">
    <property type="nucleotide sequence ID" value="XM_030675537.2"/>
</dbReference>
<sequence length="281" mass="31174">MTLKGGASQACAACKYQRRKCKPDCPLAPFFPADQPEIFRNVHKLFGVSNILKILKGLHPNQKPIAMRSIIDQANMRDWYPVHGCYGLIQNLQYQIQQAKEELHAIYGQLEMYRQQNQISPVPEDVPSQLELGMAPPNGSLPLFHHTQQQYSAVAALPIPPNHCSNNGGVAGYDNSGDVVPKDNVENALWMQNQYANYSSGSTIQIAAPQPLDVQQEIVQDYDELQPFFDTIDDAQSYMDSKEACDSSSESSLKDTRQSIEHAGKNELKSAAACFSLTSVN</sequence>
<dbReference type="PROSITE" id="PS50891">
    <property type="entry name" value="LOB"/>
    <property type="match status" value="1"/>
</dbReference>
<protein>
    <submittedName>
        <fullName evidence="5">LOB domain-containing protein 27</fullName>
    </submittedName>
</protein>
<evidence type="ECO:0000256" key="2">
    <source>
        <dbReference type="SAM" id="Coils"/>
    </source>
</evidence>
<dbReference type="KEGG" id="rarg:115741565"/>
<evidence type="ECO:0000313" key="5">
    <source>
        <dbReference type="RefSeq" id="XP_030531397.1"/>
    </source>
</evidence>
<organism evidence="4 5">
    <name type="scientific">Rhodamnia argentea</name>
    <dbReference type="NCBI Taxonomy" id="178133"/>
    <lineage>
        <taxon>Eukaryota</taxon>
        <taxon>Viridiplantae</taxon>
        <taxon>Streptophyta</taxon>
        <taxon>Embryophyta</taxon>
        <taxon>Tracheophyta</taxon>
        <taxon>Spermatophyta</taxon>
        <taxon>Magnoliopsida</taxon>
        <taxon>eudicotyledons</taxon>
        <taxon>Gunneridae</taxon>
        <taxon>Pentapetalae</taxon>
        <taxon>rosids</taxon>
        <taxon>malvids</taxon>
        <taxon>Myrtales</taxon>
        <taxon>Myrtaceae</taxon>
        <taxon>Myrtoideae</taxon>
        <taxon>Myrteae</taxon>
        <taxon>Australasian group</taxon>
        <taxon>Rhodamnia</taxon>
    </lineage>
</organism>